<evidence type="ECO:0000313" key="2">
    <source>
        <dbReference type="Proteomes" id="UP001156672"/>
    </source>
</evidence>
<dbReference type="EMBL" id="BSNW01000016">
    <property type="protein sequence ID" value="GLQ69286.1"/>
    <property type="molecule type" value="Genomic_DNA"/>
</dbReference>
<evidence type="ECO:0008006" key="3">
    <source>
        <dbReference type="Google" id="ProtNLM"/>
    </source>
</evidence>
<gene>
    <name evidence="1" type="ORF">GCM10007866_17370</name>
</gene>
<evidence type="ECO:0000313" key="1">
    <source>
        <dbReference type="EMBL" id="GLQ69286.1"/>
    </source>
</evidence>
<dbReference type="Proteomes" id="UP001156672">
    <property type="component" value="Unassembled WGS sequence"/>
</dbReference>
<organism evidence="1 2">
    <name type="scientific">Gluconobacter albidus</name>
    <dbReference type="NCBI Taxonomy" id="318683"/>
    <lineage>
        <taxon>Bacteria</taxon>
        <taxon>Pseudomonadati</taxon>
        <taxon>Pseudomonadota</taxon>
        <taxon>Alphaproteobacteria</taxon>
        <taxon>Acetobacterales</taxon>
        <taxon>Acetobacteraceae</taxon>
        <taxon>Gluconobacter</taxon>
    </lineage>
</organism>
<reference evidence="2" key="1">
    <citation type="journal article" date="2019" name="Int. J. Syst. Evol. Microbiol.">
        <title>The Global Catalogue of Microorganisms (GCM) 10K type strain sequencing project: providing services to taxonomists for standard genome sequencing and annotation.</title>
        <authorList>
            <consortium name="The Broad Institute Genomics Platform"/>
            <consortium name="The Broad Institute Genome Sequencing Center for Infectious Disease"/>
            <person name="Wu L."/>
            <person name="Ma J."/>
        </authorList>
    </citation>
    <scope>NUCLEOTIDE SEQUENCE [LARGE SCALE GENOMIC DNA]</scope>
    <source>
        <strain evidence="2">NBRC 3250</strain>
    </source>
</reference>
<keyword evidence="2" id="KW-1185">Reference proteome</keyword>
<proteinExistence type="predicted"/>
<sequence length="63" mass="7062">MQDRKQGKHALHRDPCHFPLWALLTRVANKAHGPLSSGIRLSIPRTTLIGKDFNAFLTAMRAV</sequence>
<accession>A0ABQ5X356</accession>
<protein>
    <recommendedName>
        <fullName evidence="3">Transposase</fullName>
    </recommendedName>
</protein>
<comment type="caution">
    <text evidence="1">The sequence shown here is derived from an EMBL/GenBank/DDBJ whole genome shotgun (WGS) entry which is preliminary data.</text>
</comment>
<name>A0ABQ5X356_9PROT</name>